<dbReference type="OrthoDB" id="8444591at2"/>
<name>A0A381E1R1_9GAMM</name>
<gene>
    <name evidence="1" type="ORF">NCTC13294_00649</name>
</gene>
<dbReference type="AlphaFoldDB" id="A0A381E1R1"/>
<evidence type="ECO:0000313" key="2">
    <source>
        <dbReference type="Proteomes" id="UP000254572"/>
    </source>
</evidence>
<keyword evidence="2" id="KW-1185">Reference proteome</keyword>
<evidence type="ECO:0008006" key="3">
    <source>
        <dbReference type="Google" id="ProtNLM"/>
    </source>
</evidence>
<sequence length="248" mass="26892">MTTACPAALRDFLNARIGQDGALCGSLPEVYADADALDAFQDGYKDDEYDGTAGYLKPSQYVICTNDFADPFIIDLDEAAVGYPVAFAYHGQGSWQPFPVAASLAAFTDTLRHLAACRDDPAQAAAYIEQHCAVDNPYWQEVCAELREAAETATEKEDEPHYDPYDWERGSLVITAIGSNPTAVRQWLAHYLNLSPAAALALSRAAEITCDDNIARKFAAPLLAALTKRGATAVFRPHHPSPGDNPHE</sequence>
<accession>A0A381E1R1</accession>
<reference evidence="1 2" key="1">
    <citation type="submission" date="2018-06" db="EMBL/GenBank/DDBJ databases">
        <authorList>
            <consortium name="Pathogen Informatics"/>
            <person name="Doyle S."/>
        </authorList>
    </citation>
    <scope>NUCLEOTIDE SEQUENCE [LARGE SCALE GENOMIC DNA]</scope>
    <source>
        <strain evidence="1 2">NCTC13294</strain>
    </source>
</reference>
<dbReference type="RefSeq" id="WP_115610905.1">
    <property type="nucleotide sequence ID" value="NZ_JBHLZC010000001.1"/>
</dbReference>
<evidence type="ECO:0000313" key="1">
    <source>
        <dbReference type="EMBL" id="SUX20000.1"/>
    </source>
</evidence>
<organism evidence="1 2">
    <name type="scientific">Cardiobacterium valvarum</name>
    <dbReference type="NCBI Taxonomy" id="194702"/>
    <lineage>
        <taxon>Bacteria</taxon>
        <taxon>Pseudomonadati</taxon>
        <taxon>Pseudomonadota</taxon>
        <taxon>Gammaproteobacteria</taxon>
        <taxon>Cardiobacteriales</taxon>
        <taxon>Cardiobacteriaceae</taxon>
        <taxon>Cardiobacterium</taxon>
    </lineage>
</organism>
<dbReference type="EMBL" id="UFUW01000001">
    <property type="protein sequence ID" value="SUX20000.1"/>
    <property type="molecule type" value="Genomic_DNA"/>
</dbReference>
<dbReference type="Proteomes" id="UP000254572">
    <property type="component" value="Unassembled WGS sequence"/>
</dbReference>
<proteinExistence type="predicted"/>
<protein>
    <recommendedName>
        <fullName evidence="3">Knr4/Smi1-like domain-containing protein</fullName>
    </recommendedName>
</protein>